<protein>
    <submittedName>
        <fullName evidence="2">Thioredoxin</fullName>
    </submittedName>
</protein>
<proteinExistence type="predicted"/>
<feature type="transmembrane region" description="Helical" evidence="1">
    <location>
        <begin position="119"/>
        <end position="138"/>
    </location>
</feature>
<keyword evidence="1" id="KW-0812">Transmembrane</keyword>
<gene>
    <name evidence="2" type="ORF">JCM21714_4666</name>
</gene>
<name>W4VQ04_9BACI</name>
<dbReference type="InterPro" id="IPR052964">
    <property type="entry name" value="Sporulation_signal_mat"/>
</dbReference>
<feature type="transmembrane region" description="Helical" evidence="1">
    <location>
        <begin position="96"/>
        <end position="113"/>
    </location>
</feature>
<dbReference type="PANTHER" id="PTHR39535:SF2">
    <property type="entry name" value="HTTM DOMAIN-CONTAINING PROTEIN"/>
    <property type="match status" value="1"/>
</dbReference>
<dbReference type="eggNOG" id="ENOG50334Y6">
    <property type="taxonomic scope" value="Bacteria"/>
</dbReference>
<accession>W4VQ04</accession>
<feature type="transmembrane region" description="Helical" evidence="1">
    <location>
        <begin position="68"/>
        <end position="89"/>
    </location>
</feature>
<dbReference type="EMBL" id="BAVS01000058">
    <property type="protein sequence ID" value="GAE95425.1"/>
    <property type="molecule type" value="Genomic_DNA"/>
</dbReference>
<keyword evidence="3" id="KW-1185">Reference proteome</keyword>
<keyword evidence="1" id="KW-1133">Transmembrane helix</keyword>
<keyword evidence="1" id="KW-0472">Membrane</keyword>
<dbReference type="Proteomes" id="UP000019102">
    <property type="component" value="Unassembled WGS sequence"/>
</dbReference>
<comment type="caution">
    <text evidence="2">The sequence shown here is derived from an EMBL/GenBank/DDBJ whole genome shotgun (WGS) entry which is preliminary data.</text>
</comment>
<sequence>MLSHFHNFAKSQNFLIGASLVRISIALLLLYHYLIHYFQRYFLWSDSGVNVYEPKEAAFSLYNFNNSLAYFDLIYHLGIIVTIIYLLGYKGRIISIINYIFYFSLYNRTVHISDGGDNLLIICMLFLLFANTTAYFSLDAKKHQERLKANKTSFFKDISMIFHNFAVLACIIQLCVVYFFSGGSFK</sequence>
<dbReference type="AlphaFoldDB" id="W4VQ04"/>
<feature type="transmembrane region" description="Helical" evidence="1">
    <location>
        <begin position="158"/>
        <end position="180"/>
    </location>
</feature>
<feature type="transmembrane region" description="Helical" evidence="1">
    <location>
        <begin position="12"/>
        <end position="34"/>
    </location>
</feature>
<reference evidence="2 3" key="1">
    <citation type="journal article" date="2014" name="Genome Announc.">
        <title>Draft Genome Sequence of the Boron-Tolerant and Moderately Halotolerant Bacterium Gracilibacillus boraciitolerans JCM 21714T.</title>
        <authorList>
            <person name="Ahmed I."/>
            <person name="Oshima K."/>
            <person name="Suda W."/>
            <person name="Kitamura K."/>
            <person name="Iida T."/>
            <person name="Ohmori Y."/>
            <person name="Fujiwara T."/>
            <person name="Hattori M."/>
            <person name="Ohkuma M."/>
        </authorList>
    </citation>
    <scope>NUCLEOTIDE SEQUENCE [LARGE SCALE GENOMIC DNA]</scope>
    <source>
        <strain evidence="2 3">JCM 21714</strain>
    </source>
</reference>
<dbReference type="STRING" id="1298598.JCM21714_4666"/>
<dbReference type="PANTHER" id="PTHR39535">
    <property type="entry name" value="SPORULATION-DELAYING PROTEIN SDPB"/>
    <property type="match status" value="1"/>
</dbReference>
<organism evidence="2 3">
    <name type="scientific">Gracilibacillus boraciitolerans JCM 21714</name>
    <dbReference type="NCBI Taxonomy" id="1298598"/>
    <lineage>
        <taxon>Bacteria</taxon>
        <taxon>Bacillati</taxon>
        <taxon>Bacillota</taxon>
        <taxon>Bacilli</taxon>
        <taxon>Bacillales</taxon>
        <taxon>Bacillaceae</taxon>
        <taxon>Gracilibacillus</taxon>
    </lineage>
</organism>
<evidence type="ECO:0000313" key="3">
    <source>
        <dbReference type="Proteomes" id="UP000019102"/>
    </source>
</evidence>
<evidence type="ECO:0000256" key="1">
    <source>
        <dbReference type="SAM" id="Phobius"/>
    </source>
</evidence>
<evidence type="ECO:0000313" key="2">
    <source>
        <dbReference type="EMBL" id="GAE95425.1"/>
    </source>
</evidence>